<reference evidence="1 2" key="1">
    <citation type="submission" date="2024-11" db="EMBL/GenBank/DDBJ databases">
        <title>A near-complete genome assembly of Cinchona calisaya.</title>
        <authorList>
            <person name="Lian D.C."/>
            <person name="Zhao X.W."/>
            <person name="Wei L."/>
        </authorList>
    </citation>
    <scope>NUCLEOTIDE SEQUENCE [LARGE SCALE GENOMIC DNA]</scope>
    <source>
        <tissue evidence="1">Nenye</tissue>
    </source>
</reference>
<dbReference type="EMBL" id="JBJUIK010000012">
    <property type="protein sequence ID" value="KAL3510199.1"/>
    <property type="molecule type" value="Genomic_DNA"/>
</dbReference>
<evidence type="ECO:0000313" key="1">
    <source>
        <dbReference type="EMBL" id="KAL3510199.1"/>
    </source>
</evidence>
<sequence length="76" mass="8514">MVLLVDFGLAEEMDNGVLTAIKTSFQASSLIPVSLRNKLPRMSNIFLDNLRCLRNTMNRVPQLECPAVVLMKPELP</sequence>
<keyword evidence="2" id="KW-1185">Reference proteome</keyword>
<protein>
    <recommendedName>
        <fullName evidence="3">Non-specific serine/threonine protein kinase</fullName>
    </recommendedName>
</protein>
<accession>A0ABD2YTN3</accession>
<evidence type="ECO:0000313" key="2">
    <source>
        <dbReference type="Proteomes" id="UP001630127"/>
    </source>
</evidence>
<dbReference type="Proteomes" id="UP001630127">
    <property type="component" value="Unassembled WGS sequence"/>
</dbReference>
<proteinExistence type="predicted"/>
<organism evidence="1 2">
    <name type="scientific">Cinchona calisaya</name>
    <dbReference type="NCBI Taxonomy" id="153742"/>
    <lineage>
        <taxon>Eukaryota</taxon>
        <taxon>Viridiplantae</taxon>
        <taxon>Streptophyta</taxon>
        <taxon>Embryophyta</taxon>
        <taxon>Tracheophyta</taxon>
        <taxon>Spermatophyta</taxon>
        <taxon>Magnoliopsida</taxon>
        <taxon>eudicotyledons</taxon>
        <taxon>Gunneridae</taxon>
        <taxon>Pentapetalae</taxon>
        <taxon>asterids</taxon>
        <taxon>lamiids</taxon>
        <taxon>Gentianales</taxon>
        <taxon>Rubiaceae</taxon>
        <taxon>Cinchonoideae</taxon>
        <taxon>Cinchoneae</taxon>
        <taxon>Cinchona</taxon>
    </lineage>
</organism>
<dbReference type="AlphaFoldDB" id="A0ABD2YTN3"/>
<evidence type="ECO:0008006" key="3">
    <source>
        <dbReference type="Google" id="ProtNLM"/>
    </source>
</evidence>
<name>A0ABD2YTN3_9GENT</name>
<comment type="caution">
    <text evidence="1">The sequence shown here is derived from an EMBL/GenBank/DDBJ whole genome shotgun (WGS) entry which is preliminary data.</text>
</comment>
<gene>
    <name evidence="1" type="ORF">ACH5RR_029600</name>
</gene>